<dbReference type="EMBL" id="JBHSZI010000001">
    <property type="protein sequence ID" value="MFC7056987.1"/>
    <property type="molecule type" value="Genomic_DNA"/>
</dbReference>
<name>A0ABD5VYV9_9EURY</name>
<reference evidence="5 6" key="1">
    <citation type="journal article" date="2019" name="Int. J. Syst. Evol. Microbiol.">
        <title>The Global Catalogue of Microorganisms (GCM) 10K type strain sequencing project: providing services to taxonomists for standard genome sequencing and annotation.</title>
        <authorList>
            <consortium name="The Broad Institute Genomics Platform"/>
            <consortium name="The Broad Institute Genome Sequencing Center for Infectious Disease"/>
            <person name="Wu L."/>
            <person name="Ma J."/>
        </authorList>
    </citation>
    <scope>NUCLEOTIDE SEQUENCE [LARGE SCALE GENOMIC DNA]</scope>
    <source>
        <strain evidence="5 6">JCM 30072</strain>
    </source>
</reference>
<dbReference type="InterPro" id="IPR036188">
    <property type="entry name" value="FAD/NAD-bd_sf"/>
</dbReference>
<feature type="domain" description="FAD-dependent oxidoreductase 2 FAD-binding" evidence="4">
    <location>
        <begin position="14"/>
        <end position="46"/>
    </location>
</feature>
<evidence type="ECO:0000313" key="5">
    <source>
        <dbReference type="EMBL" id="MFC7056987.1"/>
    </source>
</evidence>
<dbReference type="PANTHER" id="PTHR48105">
    <property type="entry name" value="THIOREDOXIN REDUCTASE 1-RELATED-RELATED"/>
    <property type="match status" value="1"/>
</dbReference>
<dbReference type="InterPro" id="IPR003953">
    <property type="entry name" value="FAD-dep_OxRdtase_2_FAD-bd"/>
</dbReference>
<accession>A0ABD5VYV9</accession>
<keyword evidence="2" id="KW-0560">Oxidoreductase</keyword>
<feature type="region of interest" description="Disordered" evidence="3">
    <location>
        <begin position="202"/>
        <end position="252"/>
    </location>
</feature>
<feature type="compositionally biased region" description="Basic and acidic residues" evidence="3">
    <location>
        <begin position="217"/>
        <end position="228"/>
    </location>
</feature>
<keyword evidence="1" id="KW-0285">Flavoprotein</keyword>
<evidence type="ECO:0000256" key="1">
    <source>
        <dbReference type="ARBA" id="ARBA00022630"/>
    </source>
</evidence>
<dbReference type="PRINTS" id="PR00469">
    <property type="entry name" value="PNDRDTASEII"/>
</dbReference>
<organism evidence="5 6">
    <name type="scientific">Halovenus salina</name>
    <dbReference type="NCBI Taxonomy" id="1510225"/>
    <lineage>
        <taxon>Archaea</taxon>
        <taxon>Methanobacteriati</taxon>
        <taxon>Methanobacteriota</taxon>
        <taxon>Stenosarchaea group</taxon>
        <taxon>Halobacteria</taxon>
        <taxon>Halobacteriales</taxon>
        <taxon>Haloarculaceae</taxon>
        <taxon>Halovenus</taxon>
    </lineage>
</organism>
<evidence type="ECO:0000313" key="6">
    <source>
        <dbReference type="Proteomes" id="UP001596445"/>
    </source>
</evidence>
<evidence type="ECO:0000256" key="3">
    <source>
        <dbReference type="SAM" id="MobiDB-lite"/>
    </source>
</evidence>
<dbReference type="GO" id="GO:0016491">
    <property type="term" value="F:oxidoreductase activity"/>
    <property type="evidence" value="ECO:0007669"/>
    <property type="project" value="UniProtKB-KW"/>
</dbReference>
<dbReference type="AlphaFoldDB" id="A0ABD5VYV9"/>
<evidence type="ECO:0000259" key="4">
    <source>
        <dbReference type="Pfam" id="PF00890"/>
    </source>
</evidence>
<dbReference type="Gene3D" id="3.50.50.60">
    <property type="entry name" value="FAD/NAD(P)-binding domain"/>
    <property type="match status" value="1"/>
</dbReference>
<dbReference type="Pfam" id="PF00890">
    <property type="entry name" value="FAD_binding_2"/>
    <property type="match status" value="1"/>
</dbReference>
<gene>
    <name evidence="5" type="ORF">ACFQQG_00840</name>
</gene>
<protein>
    <submittedName>
        <fullName evidence="5">FAD-binding protein</fullName>
    </submittedName>
</protein>
<keyword evidence="6" id="KW-1185">Reference proteome</keyword>
<evidence type="ECO:0000256" key="2">
    <source>
        <dbReference type="ARBA" id="ARBA00023002"/>
    </source>
</evidence>
<dbReference type="Proteomes" id="UP001596445">
    <property type="component" value="Unassembled WGS sequence"/>
</dbReference>
<sequence>MSDSTTEQSVAESDVCIVGAGPAGLTAGVFTARADLDTVVLSAGESILRRNAHLENFPGFPAGVNARQLLEMMEDQADRNGCERRDARVDSVSRDGESLTVRTTADTTIETESLICTSWADTGYLDGIDALEMHDRGNKTYIETEDNGSTPVDGLYAAGRITGSPHQAVVAAGDGARVGLTVIQDSDVPFYHDWVAPEGYFTDRGREIPPGCEEIDDKERRQREHKAQEVMQSYFSDSHPEEPTQHPSVVDN</sequence>
<dbReference type="InterPro" id="IPR050097">
    <property type="entry name" value="Ferredoxin-NADP_redctase_2"/>
</dbReference>
<proteinExistence type="predicted"/>
<comment type="caution">
    <text evidence="5">The sequence shown here is derived from an EMBL/GenBank/DDBJ whole genome shotgun (WGS) entry which is preliminary data.</text>
</comment>
<dbReference type="SUPFAM" id="SSF51905">
    <property type="entry name" value="FAD/NAD(P)-binding domain"/>
    <property type="match status" value="1"/>
</dbReference>
<dbReference type="RefSeq" id="WP_267164136.1">
    <property type="nucleotide sequence ID" value="NZ_JBHSZI010000001.1"/>
</dbReference>